<feature type="region of interest" description="Disordered" evidence="1">
    <location>
        <begin position="1"/>
        <end position="51"/>
    </location>
</feature>
<feature type="compositionally biased region" description="Basic residues" evidence="1">
    <location>
        <begin position="10"/>
        <end position="27"/>
    </location>
</feature>
<dbReference type="AlphaFoldDB" id="A0A835V421"/>
<proteinExistence type="predicted"/>
<sequence length="123" mass="14193">MDTSDLHTQIKIKHPLKKKRNKGHSHKISAFSRPKDSDGRQRWKKESSACHSTKLVHDGEDETFCSNLSSKTKSPRQRSPENKQASSSFPLQSASRLVDKKYIPNLFKKSLTNFYQNQFLSCR</sequence>
<name>A0A835V421_VANPL</name>
<dbReference type="EMBL" id="JADCNL010000004">
    <property type="protein sequence ID" value="KAG0484657.1"/>
    <property type="molecule type" value="Genomic_DNA"/>
</dbReference>
<organism evidence="2 3">
    <name type="scientific">Vanilla planifolia</name>
    <name type="common">Vanilla</name>
    <dbReference type="NCBI Taxonomy" id="51239"/>
    <lineage>
        <taxon>Eukaryota</taxon>
        <taxon>Viridiplantae</taxon>
        <taxon>Streptophyta</taxon>
        <taxon>Embryophyta</taxon>
        <taxon>Tracheophyta</taxon>
        <taxon>Spermatophyta</taxon>
        <taxon>Magnoliopsida</taxon>
        <taxon>Liliopsida</taxon>
        <taxon>Asparagales</taxon>
        <taxon>Orchidaceae</taxon>
        <taxon>Vanilloideae</taxon>
        <taxon>Vanilleae</taxon>
        <taxon>Vanilla</taxon>
    </lineage>
</organism>
<keyword evidence="3" id="KW-1185">Reference proteome</keyword>
<dbReference type="Proteomes" id="UP000636800">
    <property type="component" value="Unassembled WGS sequence"/>
</dbReference>
<evidence type="ECO:0000313" key="2">
    <source>
        <dbReference type="EMBL" id="KAG0484657.1"/>
    </source>
</evidence>
<feature type="compositionally biased region" description="Basic and acidic residues" evidence="1">
    <location>
        <begin position="33"/>
        <end position="48"/>
    </location>
</feature>
<accession>A0A835V421</accession>
<dbReference type="OrthoDB" id="243313at2759"/>
<feature type="compositionally biased region" description="Polar residues" evidence="1">
    <location>
        <begin position="82"/>
        <end position="92"/>
    </location>
</feature>
<gene>
    <name evidence="2" type="ORF">HPP92_008736</name>
</gene>
<protein>
    <submittedName>
        <fullName evidence="2">Uncharacterized protein</fullName>
    </submittedName>
</protein>
<comment type="caution">
    <text evidence="2">The sequence shown here is derived from an EMBL/GenBank/DDBJ whole genome shotgun (WGS) entry which is preliminary data.</text>
</comment>
<evidence type="ECO:0000313" key="3">
    <source>
        <dbReference type="Proteomes" id="UP000636800"/>
    </source>
</evidence>
<evidence type="ECO:0000256" key="1">
    <source>
        <dbReference type="SAM" id="MobiDB-lite"/>
    </source>
</evidence>
<reference evidence="2 3" key="1">
    <citation type="journal article" date="2020" name="Nat. Food">
        <title>A phased Vanilla planifolia genome enables genetic improvement of flavour and production.</title>
        <authorList>
            <person name="Hasing T."/>
            <person name="Tang H."/>
            <person name="Brym M."/>
            <person name="Khazi F."/>
            <person name="Huang T."/>
            <person name="Chambers A.H."/>
        </authorList>
    </citation>
    <scope>NUCLEOTIDE SEQUENCE [LARGE SCALE GENOMIC DNA]</scope>
    <source>
        <tissue evidence="2">Leaf</tissue>
    </source>
</reference>
<feature type="region of interest" description="Disordered" evidence="1">
    <location>
        <begin position="66"/>
        <end position="92"/>
    </location>
</feature>